<feature type="domain" description="VOC" evidence="2">
    <location>
        <begin position="9"/>
        <end position="135"/>
    </location>
</feature>
<evidence type="ECO:0000313" key="4">
    <source>
        <dbReference type="Proteomes" id="UP000021315"/>
    </source>
</evidence>
<dbReference type="InterPro" id="IPR037523">
    <property type="entry name" value="VOC_core"/>
</dbReference>
<dbReference type="STRING" id="1453999.AW06_003304"/>
<dbReference type="AlphaFoldDB" id="A0A080M2Z1"/>
<dbReference type="RefSeq" id="WP_034951548.1">
    <property type="nucleotide sequence ID" value="NZ_JDST02000079.1"/>
</dbReference>
<dbReference type="PANTHER" id="PTHR36113:SF6">
    <property type="entry name" value="FOSFOMYCIN RESISTANCE PROTEIN FOSX"/>
    <property type="match status" value="1"/>
</dbReference>
<organism evidence="3 4">
    <name type="scientific">Candidatus Accumulibacter cognatus</name>
    <dbReference type="NCBI Taxonomy" id="2954383"/>
    <lineage>
        <taxon>Bacteria</taxon>
        <taxon>Pseudomonadati</taxon>
        <taxon>Pseudomonadota</taxon>
        <taxon>Betaproteobacteria</taxon>
        <taxon>Candidatus Accumulibacter</taxon>
    </lineage>
</organism>
<gene>
    <name evidence="3" type="ORF">AW06_003304</name>
</gene>
<evidence type="ECO:0000256" key="1">
    <source>
        <dbReference type="ARBA" id="ARBA00022723"/>
    </source>
</evidence>
<dbReference type="InterPro" id="IPR004360">
    <property type="entry name" value="Glyas_Fos-R_dOase_dom"/>
</dbReference>
<sequence>MNPPVDVLGLEHIYLTVSSLAVSEAFYDTLLVAVLGFRKSKFALGDELHINYFNRHFGLVLRPARNATPHDNYAPGLHHLCLRVATEDDVRRARAALNERGIDASPVQCYAQYAEDYYATFLNDPDGIRLELSNFRKERRERFEGWEKLGG</sequence>
<dbReference type="PANTHER" id="PTHR36113">
    <property type="entry name" value="LYASE, PUTATIVE-RELATED-RELATED"/>
    <property type="match status" value="1"/>
</dbReference>
<evidence type="ECO:0000313" key="3">
    <source>
        <dbReference type="EMBL" id="KFB75632.1"/>
    </source>
</evidence>
<comment type="caution">
    <text evidence="3">The sequence shown here is derived from an EMBL/GenBank/DDBJ whole genome shotgun (WGS) entry which is preliminary data.</text>
</comment>
<dbReference type="PROSITE" id="PS51819">
    <property type="entry name" value="VOC"/>
    <property type="match status" value="1"/>
</dbReference>
<proteinExistence type="predicted"/>
<dbReference type="SUPFAM" id="SSF54593">
    <property type="entry name" value="Glyoxalase/Bleomycin resistance protein/Dihydroxybiphenyl dioxygenase"/>
    <property type="match status" value="1"/>
</dbReference>
<dbReference type="Gene3D" id="3.10.180.10">
    <property type="entry name" value="2,3-Dihydroxybiphenyl 1,2-Dioxygenase, domain 1"/>
    <property type="match status" value="1"/>
</dbReference>
<keyword evidence="3" id="KW-0456">Lyase</keyword>
<dbReference type="EMBL" id="JDST02000079">
    <property type="protein sequence ID" value="KFB75632.1"/>
    <property type="molecule type" value="Genomic_DNA"/>
</dbReference>
<keyword evidence="4" id="KW-1185">Reference proteome</keyword>
<protein>
    <submittedName>
        <fullName evidence="3">Lyase</fullName>
    </submittedName>
</protein>
<keyword evidence="1" id="KW-0479">Metal-binding</keyword>
<accession>A0A080M2Z1</accession>
<dbReference type="GO" id="GO:0016829">
    <property type="term" value="F:lyase activity"/>
    <property type="evidence" value="ECO:0007669"/>
    <property type="project" value="UniProtKB-KW"/>
</dbReference>
<dbReference type="InterPro" id="IPR051332">
    <property type="entry name" value="Fosfomycin_Res_Enzymes"/>
</dbReference>
<dbReference type="Pfam" id="PF00903">
    <property type="entry name" value="Glyoxalase"/>
    <property type="match status" value="1"/>
</dbReference>
<reference evidence="3" key="1">
    <citation type="submission" date="2014-02" db="EMBL/GenBank/DDBJ databases">
        <title>Expanding our view of genomic diversity in Candidatus Accumulibacter clades.</title>
        <authorList>
            <person name="Skennerton C.T."/>
            <person name="Barr J.J."/>
            <person name="Slater F.R."/>
            <person name="Bond P.L."/>
            <person name="Tyson G.W."/>
        </authorList>
    </citation>
    <scope>NUCLEOTIDE SEQUENCE [LARGE SCALE GENOMIC DNA]</scope>
</reference>
<dbReference type="InterPro" id="IPR029068">
    <property type="entry name" value="Glyas_Bleomycin-R_OHBP_Dase"/>
</dbReference>
<dbReference type="GO" id="GO:0046872">
    <property type="term" value="F:metal ion binding"/>
    <property type="evidence" value="ECO:0007669"/>
    <property type="project" value="UniProtKB-KW"/>
</dbReference>
<evidence type="ECO:0000259" key="2">
    <source>
        <dbReference type="PROSITE" id="PS51819"/>
    </source>
</evidence>
<name>A0A080M2Z1_9PROT</name>
<dbReference type="Proteomes" id="UP000021315">
    <property type="component" value="Unassembled WGS sequence"/>
</dbReference>